<name>A0A9P5YLN4_9AGAR</name>
<dbReference type="EMBL" id="MU155579">
    <property type="protein sequence ID" value="KAF9472097.1"/>
    <property type="molecule type" value="Genomic_DNA"/>
</dbReference>
<organism evidence="2 3">
    <name type="scientific">Pholiota conissans</name>
    <dbReference type="NCBI Taxonomy" id="109636"/>
    <lineage>
        <taxon>Eukaryota</taxon>
        <taxon>Fungi</taxon>
        <taxon>Dikarya</taxon>
        <taxon>Basidiomycota</taxon>
        <taxon>Agaricomycotina</taxon>
        <taxon>Agaricomycetes</taxon>
        <taxon>Agaricomycetidae</taxon>
        <taxon>Agaricales</taxon>
        <taxon>Agaricineae</taxon>
        <taxon>Strophariaceae</taxon>
        <taxon>Pholiota</taxon>
    </lineage>
</organism>
<comment type="caution">
    <text evidence="2">The sequence shown here is derived from an EMBL/GenBank/DDBJ whole genome shotgun (WGS) entry which is preliminary data.</text>
</comment>
<protein>
    <recommendedName>
        <fullName evidence="1">Heterokaryon incompatibility domain-containing protein</fullName>
    </recommendedName>
</protein>
<dbReference type="InterPro" id="IPR010730">
    <property type="entry name" value="HET"/>
</dbReference>
<reference evidence="2" key="1">
    <citation type="submission" date="2020-11" db="EMBL/GenBank/DDBJ databases">
        <authorList>
            <consortium name="DOE Joint Genome Institute"/>
            <person name="Ahrendt S."/>
            <person name="Riley R."/>
            <person name="Andreopoulos W."/>
            <person name="Labutti K."/>
            <person name="Pangilinan J."/>
            <person name="Ruiz-Duenas F.J."/>
            <person name="Barrasa J.M."/>
            <person name="Sanchez-Garcia M."/>
            <person name="Camarero S."/>
            <person name="Miyauchi S."/>
            <person name="Serrano A."/>
            <person name="Linde D."/>
            <person name="Babiker R."/>
            <person name="Drula E."/>
            <person name="Ayuso-Fernandez I."/>
            <person name="Pacheco R."/>
            <person name="Padilla G."/>
            <person name="Ferreira P."/>
            <person name="Barriuso J."/>
            <person name="Kellner H."/>
            <person name="Castanera R."/>
            <person name="Alfaro M."/>
            <person name="Ramirez L."/>
            <person name="Pisabarro A.G."/>
            <person name="Kuo A."/>
            <person name="Tritt A."/>
            <person name="Lipzen A."/>
            <person name="He G."/>
            <person name="Yan M."/>
            <person name="Ng V."/>
            <person name="Cullen D."/>
            <person name="Martin F."/>
            <person name="Rosso M.-N."/>
            <person name="Henrissat B."/>
            <person name="Hibbett D."/>
            <person name="Martinez A.T."/>
            <person name="Grigoriev I.V."/>
        </authorList>
    </citation>
    <scope>NUCLEOTIDE SEQUENCE</scope>
    <source>
        <strain evidence="2">CIRM-BRFM 674</strain>
    </source>
</reference>
<evidence type="ECO:0000313" key="3">
    <source>
        <dbReference type="Proteomes" id="UP000807469"/>
    </source>
</evidence>
<accession>A0A9P5YLN4</accession>
<sequence length="500" mass="56764">MSASAELFERAMTSLRTHIFDELPIRLLYFQRRDSGLDIAVLDRAGVYSHLSSKLRRLFNNEPLLAPRIVDWKTVSGWVSHLTSYAILSHVWLRTTPSEVTYNGWHQDSLDLSHPGYNKITNFCSVAEAEHDVSLGWMDTVCIDKSSSAELDESIRSMYKWYQNAKVCITYLSTTITLEDMDKDAWFTRGWTLQELFAPKRTKFYDAHWKILVKGLDNDKEDTRIQKIIQSATSITPIELTSTLWVPISRKMQWAAKRCVSRGEDSAYSLMGIFHVTNMSIAYGEGAQLAFIRLLKEILSTTKTHVADLFNWGGEYTTTTSAVLPSNPLAYLMRSSAVTDMIRRVQATEPIILTHLGLRIPVLLLPATVGSPTPFESIGDYYANTTIQPSSRHQITHSYHILDAQTRGKLAAWVFVVLNCGSDDNNVHISKECFAVLFRDPTHSVFTYVITSTGLKEKISTKEPIVFQLNSRTASLPQRHYTIQKNQLGRHGMQFSSMYL</sequence>
<feature type="domain" description="Heterokaryon incompatibility" evidence="1">
    <location>
        <begin position="85"/>
        <end position="174"/>
    </location>
</feature>
<dbReference type="OrthoDB" id="10453648at2759"/>
<dbReference type="Pfam" id="PF06985">
    <property type="entry name" value="HET"/>
    <property type="match status" value="1"/>
</dbReference>
<evidence type="ECO:0000259" key="1">
    <source>
        <dbReference type="Pfam" id="PF06985"/>
    </source>
</evidence>
<proteinExistence type="predicted"/>
<keyword evidence="3" id="KW-1185">Reference proteome</keyword>
<evidence type="ECO:0000313" key="2">
    <source>
        <dbReference type="EMBL" id="KAF9472097.1"/>
    </source>
</evidence>
<dbReference type="Proteomes" id="UP000807469">
    <property type="component" value="Unassembled WGS sequence"/>
</dbReference>
<dbReference type="PANTHER" id="PTHR10622">
    <property type="entry name" value="HET DOMAIN-CONTAINING PROTEIN"/>
    <property type="match status" value="1"/>
</dbReference>
<gene>
    <name evidence="2" type="ORF">BDN70DRAFT_887395</name>
</gene>
<dbReference type="PANTHER" id="PTHR10622:SF10">
    <property type="entry name" value="HET DOMAIN-CONTAINING PROTEIN"/>
    <property type="match status" value="1"/>
</dbReference>
<dbReference type="AlphaFoldDB" id="A0A9P5YLN4"/>